<dbReference type="InterPro" id="IPR006847">
    <property type="entry name" value="IF2_N"/>
</dbReference>
<dbReference type="GO" id="GO:0005525">
    <property type="term" value="F:GTP binding"/>
    <property type="evidence" value="ECO:0007669"/>
    <property type="project" value="UniProtKB-KW"/>
</dbReference>
<evidence type="ECO:0000313" key="15">
    <source>
        <dbReference type="Proteomes" id="UP000009881"/>
    </source>
</evidence>
<dbReference type="SUPFAM" id="SSF50447">
    <property type="entry name" value="Translation proteins"/>
    <property type="match status" value="2"/>
</dbReference>
<dbReference type="CDD" id="cd03702">
    <property type="entry name" value="IF2_mtIF2_II"/>
    <property type="match status" value="1"/>
</dbReference>
<evidence type="ECO:0000256" key="11">
    <source>
        <dbReference type="RuleBase" id="RU000645"/>
    </source>
</evidence>
<evidence type="ECO:0000256" key="12">
    <source>
        <dbReference type="SAM" id="MobiDB-lite"/>
    </source>
</evidence>
<dbReference type="HAMAP" id="MF_00100_B">
    <property type="entry name" value="IF_2_B"/>
    <property type="match status" value="1"/>
</dbReference>
<keyword evidence="7 9" id="KW-0648">Protein biosynthesis</keyword>
<dbReference type="InterPro" id="IPR015760">
    <property type="entry name" value="TIF_IF2"/>
</dbReference>
<dbReference type="Pfam" id="PF08364">
    <property type="entry name" value="IF2_assoc"/>
    <property type="match status" value="1"/>
</dbReference>
<feature type="domain" description="Tr-type G" evidence="13">
    <location>
        <begin position="396"/>
        <end position="564"/>
    </location>
</feature>
<dbReference type="InterPro" id="IPR053905">
    <property type="entry name" value="EF-G-like_DII"/>
</dbReference>
<feature type="compositionally biased region" description="Basic and acidic residues" evidence="12">
    <location>
        <begin position="17"/>
        <end position="29"/>
    </location>
</feature>
<evidence type="ECO:0000256" key="7">
    <source>
        <dbReference type="ARBA" id="ARBA00022917"/>
    </source>
</evidence>
<accession>K9H1K2</accession>
<feature type="compositionally biased region" description="Low complexity" evidence="12">
    <location>
        <begin position="179"/>
        <end position="198"/>
    </location>
</feature>
<dbReference type="SUPFAM" id="SSF52540">
    <property type="entry name" value="P-loop containing nucleoside triphosphate hydrolases"/>
    <property type="match status" value="1"/>
</dbReference>
<keyword evidence="5 9" id="KW-0396">Initiation factor</keyword>
<dbReference type="InterPro" id="IPR036925">
    <property type="entry name" value="TIF_IF2_dom3_sf"/>
</dbReference>
<evidence type="ECO:0000256" key="8">
    <source>
        <dbReference type="ARBA" id="ARBA00023134"/>
    </source>
</evidence>
<comment type="caution">
    <text evidence="9">Lacks conserved residue(s) required for the propagation of feature annotation.</text>
</comment>
<dbReference type="InterPro" id="IPR023115">
    <property type="entry name" value="TIF_IF2_dom3"/>
</dbReference>
<dbReference type="FunFam" id="2.40.30.10:FF:000008">
    <property type="entry name" value="Translation initiation factor IF-2"/>
    <property type="match status" value="1"/>
</dbReference>
<feature type="binding site" evidence="9">
    <location>
        <begin position="452"/>
        <end position="456"/>
    </location>
    <ligand>
        <name>GTP</name>
        <dbReference type="ChEBI" id="CHEBI:37565"/>
    </ligand>
</feature>
<dbReference type="EMBL" id="ANHY01000004">
    <property type="protein sequence ID" value="EKV32105.1"/>
    <property type="molecule type" value="Genomic_DNA"/>
</dbReference>
<dbReference type="Proteomes" id="UP000009881">
    <property type="component" value="Unassembled WGS sequence"/>
</dbReference>
<feature type="binding site" evidence="9">
    <location>
        <begin position="506"/>
        <end position="509"/>
    </location>
    <ligand>
        <name>GTP</name>
        <dbReference type="ChEBI" id="CHEBI:37565"/>
    </ligand>
</feature>
<evidence type="ECO:0000256" key="1">
    <source>
        <dbReference type="ARBA" id="ARBA00004496"/>
    </source>
</evidence>
<evidence type="ECO:0000256" key="5">
    <source>
        <dbReference type="ARBA" id="ARBA00022540"/>
    </source>
</evidence>
<dbReference type="PANTHER" id="PTHR43381:SF5">
    <property type="entry name" value="TR-TYPE G DOMAIN-CONTAINING PROTEIN"/>
    <property type="match status" value="1"/>
</dbReference>
<dbReference type="AlphaFoldDB" id="K9H1K2"/>
<dbReference type="Pfam" id="PF11987">
    <property type="entry name" value="IF-2"/>
    <property type="match status" value="1"/>
</dbReference>
<dbReference type="InterPro" id="IPR000795">
    <property type="entry name" value="T_Tr_GTP-bd_dom"/>
</dbReference>
<dbReference type="NCBIfam" id="TIGR00487">
    <property type="entry name" value="IF-2"/>
    <property type="match status" value="1"/>
</dbReference>
<dbReference type="InterPro" id="IPR044145">
    <property type="entry name" value="IF2_II"/>
</dbReference>
<dbReference type="InterPro" id="IPR027417">
    <property type="entry name" value="P-loop_NTPase"/>
</dbReference>
<dbReference type="GO" id="GO:0005829">
    <property type="term" value="C:cytosol"/>
    <property type="evidence" value="ECO:0007669"/>
    <property type="project" value="TreeGrafter"/>
</dbReference>
<evidence type="ECO:0000256" key="2">
    <source>
        <dbReference type="ARBA" id="ARBA00007733"/>
    </source>
</evidence>
<dbReference type="FunFam" id="3.40.50.10050:FF:000001">
    <property type="entry name" value="Translation initiation factor IF-2"/>
    <property type="match status" value="1"/>
</dbReference>
<keyword evidence="8 9" id="KW-0342">GTP-binding</keyword>
<dbReference type="SUPFAM" id="SSF52156">
    <property type="entry name" value="Initiation factor IF2/eIF5b, domain 3"/>
    <property type="match status" value="1"/>
</dbReference>
<dbReference type="CDD" id="cd01887">
    <property type="entry name" value="IF2_eIF5B"/>
    <property type="match status" value="1"/>
</dbReference>
<keyword evidence="4 9" id="KW-0963">Cytoplasm</keyword>
<comment type="caution">
    <text evidence="14">The sequence shown here is derived from an EMBL/GenBank/DDBJ whole genome shotgun (WGS) entry which is preliminary data.</text>
</comment>
<dbReference type="Pfam" id="PF00009">
    <property type="entry name" value="GTP_EFTU"/>
    <property type="match status" value="1"/>
</dbReference>
<dbReference type="Pfam" id="PF22042">
    <property type="entry name" value="EF-G_D2"/>
    <property type="match status" value="1"/>
</dbReference>
<evidence type="ECO:0000313" key="14">
    <source>
        <dbReference type="EMBL" id="EKV32105.1"/>
    </source>
</evidence>
<dbReference type="InterPro" id="IPR013575">
    <property type="entry name" value="IF2_assoc_dom_bac"/>
</dbReference>
<dbReference type="PANTHER" id="PTHR43381">
    <property type="entry name" value="TRANSLATION INITIATION FACTOR IF-2-RELATED"/>
    <property type="match status" value="1"/>
</dbReference>
<dbReference type="InterPro" id="IPR009000">
    <property type="entry name" value="Transl_B-barrel_sf"/>
</dbReference>
<dbReference type="Gene3D" id="2.40.30.10">
    <property type="entry name" value="Translation factors"/>
    <property type="match status" value="2"/>
</dbReference>
<feature type="region of interest" description="Disordered" evidence="12">
    <location>
        <begin position="1"/>
        <end position="314"/>
    </location>
</feature>
<dbReference type="eggNOG" id="COG0532">
    <property type="taxonomic scope" value="Bacteria"/>
</dbReference>
<gene>
    <name evidence="9" type="primary">infB</name>
    <name evidence="14" type="ORF">C882_3169</name>
</gene>
<dbReference type="Pfam" id="PF03144">
    <property type="entry name" value="GTP_EFTU_D2"/>
    <property type="match status" value="1"/>
</dbReference>
<comment type="similarity">
    <text evidence="2 9 10">Belongs to the TRAFAC class translation factor GTPase superfamily. Classic translation factor GTPase family. IF-2 subfamily.</text>
</comment>
<dbReference type="Gene3D" id="3.40.50.300">
    <property type="entry name" value="P-loop containing nucleotide triphosphate hydrolases"/>
    <property type="match status" value="1"/>
</dbReference>
<dbReference type="NCBIfam" id="TIGR00231">
    <property type="entry name" value="small_GTP"/>
    <property type="match status" value="1"/>
</dbReference>
<evidence type="ECO:0000256" key="9">
    <source>
        <dbReference type="HAMAP-Rule" id="MF_00100"/>
    </source>
</evidence>
<dbReference type="GO" id="GO:0003924">
    <property type="term" value="F:GTPase activity"/>
    <property type="evidence" value="ECO:0007669"/>
    <property type="project" value="UniProtKB-UniRule"/>
</dbReference>
<protein>
    <recommendedName>
        <fullName evidence="3 9">Translation initiation factor IF-2</fullName>
    </recommendedName>
</protein>
<reference evidence="14 15" key="1">
    <citation type="journal article" date="2013" name="Genome Announc.">
        <title>Draft Genome Sequence of an Alphaproteobacterium, Caenispirillum salinarum AK4(T), Isolated from a Solar Saltern.</title>
        <authorList>
            <person name="Khatri I."/>
            <person name="Singh A."/>
            <person name="Korpole S."/>
            <person name="Pinnaka A.K."/>
            <person name="Subramanian S."/>
        </authorList>
    </citation>
    <scope>NUCLEOTIDE SEQUENCE [LARGE SCALE GENOMIC DNA]</scope>
    <source>
        <strain evidence="14 15">AK4</strain>
    </source>
</reference>
<dbReference type="PATRIC" id="fig|1238182.3.peg.917"/>
<dbReference type="GO" id="GO:0003743">
    <property type="term" value="F:translation initiation factor activity"/>
    <property type="evidence" value="ECO:0007669"/>
    <property type="project" value="UniProtKB-UniRule"/>
</dbReference>
<dbReference type="FunFam" id="2.40.30.10:FF:000007">
    <property type="entry name" value="Translation initiation factor IF-2"/>
    <property type="match status" value="1"/>
</dbReference>
<dbReference type="InterPro" id="IPR000178">
    <property type="entry name" value="TF_IF2_bacterial-like"/>
</dbReference>
<sequence>MANENERKAPLSLGGKGKLELRNKVETDQVRQSFSHGRSKVVQVERRKKRHVAPGEGTKPEAQEAPAAPAKPAVEPKTPSRVKPQPQSGRVQPPRPETRAPKGGAGRNMGNDEKQRRLAALQSALQDQKRREEEEVRRKAEEAARRQAEEEERRQREAEDAKRKAEEAAARKAEEEKQAAAAQAEAEAPQAPAAETPAEPAPAPEADAERKPIAGPRRVIMPKPAKRAAESDEDERPAARRGGGAPGGAPKAPPRKTAAPKGDGGKRRGKLTISAALSDDEGGQRGRSVAAMRRAQQKEKRKAQGFNQPTEKQSREVVIPETITVQELANRMAERAPNVIKALMKMGVMATINQPIDADTAELVVEEFGHEVKRVSEADVLEGLGGSEDKPEDMVSRPPVVTVMGHVDHGKTSLLDALRATDVVAGEAGGITQHIGAYQVQMASGDKITFIDTPGHEAFTAMRSRGAKVTDIVVLVVAADDGIMPQTVEAIRHARAAEVPVVVAINKMDKPGADPNRVRQELLNHELVVEEMGGDVLTVEVSAKQRLNLEKLEEAILLQAEIQDLKANPEREAEGTVIEAKMEKGRGSVATVLIRRGTLKVGDIFVAGTEWGRVRAMIDDRGNRIEEAGPAYPVEILGFQGTPQAGDDFVVVDDEAKAREVAGYRQRKEREALAVKSARGTMEQMFAKIKAGEAKELPVVIKADVQGSVEAIVGTLEKMATEEVKVRVLHSAVGGINESDITLAKASEALVIGFNVRANPQARELSRRDGVEIRYYSIIYDVAEDIKRALTGLLEPTFREKFIGYAEIRQVYNITRVGKVAGCMVTEGIIKRGCKVRLLRDNVVIHEGDLGQLKRFKDDVREVREGFECGMSFANYDDIKEGDLIECFEMEEIAAEL</sequence>
<comment type="function">
    <text evidence="9 10">One of the essential components for the initiation of protein synthesis. Protects formylmethionyl-tRNA from spontaneous hydrolysis and promotes its binding to the 30S ribosomal subunits. Also involved in the hydrolysis of GTP during the formation of the 70S ribosomal complex.</text>
</comment>
<dbReference type="PROSITE" id="PS51722">
    <property type="entry name" value="G_TR_2"/>
    <property type="match status" value="1"/>
</dbReference>
<comment type="subcellular location">
    <subcellularLocation>
        <location evidence="1 9 11">Cytoplasm</location>
    </subcellularLocation>
</comment>
<name>K9H1K2_9PROT</name>
<evidence type="ECO:0000259" key="13">
    <source>
        <dbReference type="PROSITE" id="PS51722"/>
    </source>
</evidence>
<organism evidence="14 15">
    <name type="scientific">Caenispirillum salinarum AK4</name>
    <dbReference type="NCBI Taxonomy" id="1238182"/>
    <lineage>
        <taxon>Bacteria</taxon>
        <taxon>Pseudomonadati</taxon>
        <taxon>Pseudomonadota</taxon>
        <taxon>Alphaproteobacteria</taxon>
        <taxon>Rhodospirillales</taxon>
        <taxon>Novispirillaceae</taxon>
        <taxon>Caenispirillum</taxon>
    </lineage>
</organism>
<feature type="binding site" evidence="9">
    <location>
        <begin position="405"/>
        <end position="412"/>
    </location>
    <ligand>
        <name>GTP</name>
        <dbReference type="ChEBI" id="CHEBI:37565"/>
    </ligand>
</feature>
<dbReference type="RefSeq" id="WP_009539366.1">
    <property type="nucleotide sequence ID" value="NZ_ANHY01000004.1"/>
</dbReference>
<keyword evidence="6 9" id="KW-0547">Nucleotide-binding</keyword>
<dbReference type="STRING" id="1238182.C882_3169"/>
<evidence type="ECO:0000256" key="6">
    <source>
        <dbReference type="ARBA" id="ARBA00022741"/>
    </source>
</evidence>
<evidence type="ECO:0000256" key="10">
    <source>
        <dbReference type="RuleBase" id="RU000644"/>
    </source>
</evidence>
<feature type="compositionally biased region" description="Low complexity" evidence="12">
    <location>
        <begin position="63"/>
        <end position="79"/>
    </location>
</feature>
<dbReference type="InterPro" id="IPR004161">
    <property type="entry name" value="EFTu-like_2"/>
</dbReference>
<dbReference type="FunFam" id="3.40.50.300:FF:000019">
    <property type="entry name" value="Translation initiation factor IF-2"/>
    <property type="match status" value="1"/>
</dbReference>
<dbReference type="Pfam" id="PF04760">
    <property type="entry name" value="IF2_N"/>
    <property type="match status" value="1"/>
</dbReference>
<dbReference type="CDD" id="cd03692">
    <property type="entry name" value="mtIF2_IVc"/>
    <property type="match status" value="1"/>
</dbReference>
<feature type="compositionally biased region" description="Basic and acidic residues" evidence="12">
    <location>
        <begin position="127"/>
        <end position="178"/>
    </location>
</feature>
<dbReference type="Gene3D" id="3.40.50.10050">
    <property type="entry name" value="Translation initiation factor IF- 2, domain 3"/>
    <property type="match status" value="1"/>
</dbReference>
<keyword evidence="15" id="KW-1185">Reference proteome</keyword>
<proteinExistence type="inferred from homology"/>
<evidence type="ECO:0000256" key="4">
    <source>
        <dbReference type="ARBA" id="ARBA00022490"/>
    </source>
</evidence>
<dbReference type="OrthoDB" id="9811804at2"/>
<dbReference type="InterPro" id="IPR005225">
    <property type="entry name" value="Small_GTP-bd"/>
</dbReference>
<dbReference type="PROSITE" id="PS01176">
    <property type="entry name" value="IF2"/>
    <property type="match status" value="1"/>
</dbReference>
<evidence type="ECO:0000256" key="3">
    <source>
        <dbReference type="ARBA" id="ARBA00020675"/>
    </source>
</evidence>